<keyword evidence="2" id="KW-1185">Reference proteome</keyword>
<dbReference type="Proteomes" id="UP000249453">
    <property type="component" value="Unassembled WGS sequence"/>
</dbReference>
<organism evidence="1 2">
    <name type="scientific">Falsochrobactrum ovis</name>
    <dbReference type="NCBI Taxonomy" id="1293442"/>
    <lineage>
        <taxon>Bacteria</taxon>
        <taxon>Pseudomonadati</taxon>
        <taxon>Pseudomonadota</taxon>
        <taxon>Alphaproteobacteria</taxon>
        <taxon>Hyphomicrobiales</taxon>
        <taxon>Brucellaceae</taxon>
        <taxon>Falsochrobactrum</taxon>
    </lineage>
</organism>
<accession>A0A364JTF9</accession>
<reference evidence="1 2" key="1">
    <citation type="submission" date="2018-06" db="EMBL/GenBank/DDBJ databases">
        <title>Genomic Encyclopedia of Type Strains, Phase IV (KMG-IV): sequencing the most valuable type-strain genomes for metagenomic binning, comparative biology and taxonomic classification.</title>
        <authorList>
            <person name="Goeker M."/>
        </authorList>
    </citation>
    <scope>NUCLEOTIDE SEQUENCE [LARGE SCALE GENOMIC DNA]</scope>
    <source>
        <strain evidence="1 2">DSM 26720</strain>
    </source>
</reference>
<evidence type="ECO:0008006" key="3">
    <source>
        <dbReference type="Google" id="ProtNLM"/>
    </source>
</evidence>
<dbReference type="OrthoDB" id="7873348at2"/>
<dbReference type="EMBL" id="QLMK01000011">
    <property type="protein sequence ID" value="RAK27072.1"/>
    <property type="molecule type" value="Genomic_DNA"/>
</dbReference>
<name>A0A364JTF9_9HYPH</name>
<dbReference type="RefSeq" id="WP_111575877.1">
    <property type="nucleotide sequence ID" value="NZ_JBHEEY010000011.1"/>
</dbReference>
<gene>
    <name evidence="1" type="ORF">C7374_11166</name>
</gene>
<protein>
    <recommendedName>
        <fullName evidence="3">HTH cro/C1-type domain-containing protein</fullName>
    </recommendedName>
</protein>
<dbReference type="AlphaFoldDB" id="A0A364JTF9"/>
<proteinExistence type="predicted"/>
<evidence type="ECO:0000313" key="1">
    <source>
        <dbReference type="EMBL" id="RAK27072.1"/>
    </source>
</evidence>
<evidence type="ECO:0000313" key="2">
    <source>
        <dbReference type="Proteomes" id="UP000249453"/>
    </source>
</evidence>
<comment type="caution">
    <text evidence="1">The sequence shown here is derived from an EMBL/GenBank/DDBJ whole genome shotgun (WGS) entry which is preliminary data.</text>
</comment>
<sequence length="105" mass="11733">MDNKWFERFVELIEADGRGMKAISLAAKCGENYVQQMVKNGKRPTVDKFMAILEVLGSASAVYVLTGFKLSGADLEIMKHLSSASAERRKALSVLLEDHNRQEDE</sequence>